<keyword evidence="2" id="KW-1185">Reference proteome</keyword>
<sequence>MKKYFYLVATPESIIVSHLKPLDFGNYLSVGTKKQIHGQAVFFEFDPDQTNLHQDYINLKMKPYDDGEPKRSVFLSIYRCFERIPLKALKNLYLVTDDGKVLEIAPHDFIPKTANEIHLYQQLIPITTRVASKLSPVDFIRRLTDLSQPVSAPKVFLVDLKLNELVNNPDAPLSDLPYPNPDHLRDCIKRLKESPARQTKTVLRFLRDDIPYRTIKTGFFVGDQKHYLFYPFPTEKELEGKYYSWWRSALVRHF</sequence>
<evidence type="ECO:0000313" key="2">
    <source>
        <dbReference type="Proteomes" id="UP000036958"/>
    </source>
</evidence>
<dbReference type="Proteomes" id="UP000036958">
    <property type="component" value="Unassembled WGS sequence"/>
</dbReference>
<evidence type="ECO:0000313" key="1">
    <source>
        <dbReference type="EMBL" id="KOH47072.1"/>
    </source>
</evidence>
<protein>
    <submittedName>
        <fullName evidence="1">Uncharacterized protein</fullName>
    </submittedName>
</protein>
<organism evidence="1 2">
    <name type="scientific">Sunxiuqinia dokdonensis</name>
    <dbReference type="NCBI Taxonomy" id="1409788"/>
    <lineage>
        <taxon>Bacteria</taxon>
        <taxon>Pseudomonadati</taxon>
        <taxon>Bacteroidota</taxon>
        <taxon>Bacteroidia</taxon>
        <taxon>Marinilabiliales</taxon>
        <taxon>Prolixibacteraceae</taxon>
        <taxon>Sunxiuqinia</taxon>
    </lineage>
</organism>
<dbReference type="OrthoDB" id="1118320at2"/>
<accession>A0A0L8VFW9</accession>
<dbReference type="AlphaFoldDB" id="A0A0L8VFW9"/>
<name>A0A0L8VFW9_9BACT</name>
<proteinExistence type="predicted"/>
<reference evidence="2" key="1">
    <citation type="submission" date="2015-07" db="EMBL/GenBank/DDBJ databases">
        <title>Genome sequencing of Sunxiuqinia dokdonensis strain SK.</title>
        <authorList>
            <person name="Ahn S."/>
            <person name="Kim B.-C."/>
        </authorList>
    </citation>
    <scope>NUCLEOTIDE SEQUENCE [LARGE SCALE GENOMIC DNA]</scope>
    <source>
        <strain evidence="2">SK</strain>
    </source>
</reference>
<gene>
    <name evidence="1" type="ORF">NC99_01150</name>
</gene>
<comment type="caution">
    <text evidence="1">The sequence shown here is derived from an EMBL/GenBank/DDBJ whole genome shotgun (WGS) entry which is preliminary data.</text>
</comment>
<dbReference type="RefSeq" id="WP_157624316.1">
    <property type="nucleotide sequence ID" value="NZ_LGIA01000006.1"/>
</dbReference>
<dbReference type="EMBL" id="LGIA01000006">
    <property type="protein sequence ID" value="KOH47072.1"/>
    <property type="molecule type" value="Genomic_DNA"/>
</dbReference>